<protein>
    <submittedName>
        <fullName evidence="5">CEN-like protein 1</fullName>
    </submittedName>
</protein>
<dbReference type="Proteomes" id="UP000515151">
    <property type="component" value="Chromosome 2"/>
</dbReference>
<evidence type="ECO:0000313" key="3">
    <source>
        <dbReference type="Proteomes" id="UP000197138"/>
    </source>
</evidence>
<organism evidence="2 3">
    <name type="scientific">Punica granatum</name>
    <name type="common">Pomegranate</name>
    <dbReference type="NCBI Taxonomy" id="22663"/>
    <lineage>
        <taxon>Eukaryota</taxon>
        <taxon>Viridiplantae</taxon>
        <taxon>Streptophyta</taxon>
        <taxon>Embryophyta</taxon>
        <taxon>Tracheophyta</taxon>
        <taxon>Spermatophyta</taxon>
        <taxon>Magnoliopsida</taxon>
        <taxon>eudicotyledons</taxon>
        <taxon>Gunneridae</taxon>
        <taxon>Pentapetalae</taxon>
        <taxon>rosids</taxon>
        <taxon>malvids</taxon>
        <taxon>Myrtales</taxon>
        <taxon>Lythraceae</taxon>
        <taxon>Punica</taxon>
    </lineage>
</organism>
<dbReference type="AlphaFoldDB" id="A0A218WUJ1"/>
<dbReference type="GO" id="GO:0010228">
    <property type="term" value="P:vegetative to reproductive phase transition of meristem"/>
    <property type="evidence" value="ECO:0007669"/>
    <property type="project" value="TreeGrafter"/>
</dbReference>
<dbReference type="FunFam" id="3.90.280.10:FF:000001">
    <property type="entry name" value="Terminal flower 1"/>
    <property type="match status" value="1"/>
</dbReference>
<dbReference type="InterPro" id="IPR036610">
    <property type="entry name" value="PEBP-like_sf"/>
</dbReference>
<dbReference type="InterPro" id="IPR008914">
    <property type="entry name" value="PEBP"/>
</dbReference>
<reference evidence="4" key="3">
    <citation type="journal article" date="2020" name="Plant Biotechnol. J.">
        <title>The pomegranate (Punica granatum L.) draft genome dissects genetic divergence between soft- and hard-seeded cultivars.</title>
        <authorList>
            <person name="Luo X."/>
            <person name="Li H."/>
            <person name="Wu Z."/>
            <person name="Yao W."/>
            <person name="Zhao P."/>
            <person name="Cao D."/>
            <person name="Yu H."/>
            <person name="Li K."/>
            <person name="Poudel K."/>
            <person name="Zhao D."/>
            <person name="Zhang F."/>
            <person name="Xia X."/>
            <person name="Chen L."/>
            <person name="Wang Q."/>
            <person name="Jing D."/>
            <person name="Cao S."/>
        </authorList>
    </citation>
    <scope>NUCLEOTIDE SEQUENCE [LARGE SCALE GENOMIC DNA]</scope>
</reference>
<evidence type="ECO:0000313" key="5">
    <source>
        <dbReference type="RefSeq" id="XP_031382798.1"/>
    </source>
</evidence>
<evidence type="ECO:0000313" key="4">
    <source>
        <dbReference type="Proteomes" id="UP000515151"/>
    </source>
</evidence>
<dbReference type="InterPro" id="IPR001858">
    <property type="entry name" value="Phosphatidylethanolamine-bd_CS"/>
</dbReference>
<proteinExistence type="inferred from homology"/>
<dbReference type="GeneID" id="116196964"/>
<gene>
    <name evidence="5" type="primary">LOC116196964</name>
    <name evidence="2" type="ORF">CDL15_Pgr021797</name>
</gene>
<reference evidence="5" key="4">
    <citation type="submission" date="2025-04" db="UniProtKB">
        <authorList>
            <consortium name="RefSeq"/>
        </authorList>
    </citation>
    <scope>IDENTIFICATION</scope>
    <source>
        <tissue evidence="5">Leaf</tissue>
    </source>
</reference>
<dbReference type="PANTHER" id="PTHR11362">
    <property type="entry name" value="PHOSPHATIDYLETHANOLAMINE-BINDING PROTEIN"/>
    <property type="match status" value="1"/>
</dbReference>
<accession>A0A218WUJ1</accession>
<sequence length="174" mass="19575">MSRIVDPLIVGRVMGDVVEVFTQSVKLTITYGSNKRVSNGHELMPAVFMTKPRVEIGGVDMREAYTLILTDPDAPSPSDPHLREHLHWIVTDIPGTTDASFGREIVSYESPNPVIGIHRYVFVLFKQTRGRQTVRAPISRDHFNTKKFSEDNGLGLPVAVVYFNAQRETAARRR</sequence>
<dbReference type="RefSeq" id="XP_031382798.1">
    <property type="nucleotide sequence ID" value="XM_031526938.1"/>
</dbReference>
<dbReference type="PANTHER" id="PTHR11362:SF108">
    <property type="entry name" value="PROTEIN BROTHER OF FT AND TFL 1"/>
    <property type="match status" value="1"/>
</dbReference>
<dbReference type="OrthoDB" id="2506647at2759"/>
<reference evidence="2" key="2">
    <citation type="submission" date="2017-06" db="EMBL/GenBank/DDBJ databases">
        <title>The pomegranate genome and the genomics of punicalagin biosynthesis.</title>
        <authorList>
            <person name="Xu C."/>
        </authorList>
    </citation>
    <scope>NUCLEOTIDE SEQUENCE [LARGE SCALE GENOMIC DNA]</scope>
    <source>
        <tissue evidence="2">Fresh leaf</tissue>
    </source>
</reference>
<dbReference type="GO" id="GO:0009908">
    <property type="term" value="P:flower development"/>
    <property type="evidence" value="ECO:0007669"/>
    <property type="project" value="TreeGrafter"/>
</dbReference>
<dbReference type="Proteomes" id="UP000197138">
    <property type="component" value="Unassembled WGS sequence"/>
</dbReference>
<dbReference type="EMBL" id="MTKT01003240">
    <property type="protein sequence ID" value="OWM75632.1"/>
    <property type="molecule type" value="Genomic_DNA"/>
</dbReference>
<name>A0A218WUJ1_PUNGR</name>
<dbReference type="SUPFAM" id="SSF49777">
    <property type="entry name" value="PEBP-like"/>
    <property type="match status" value="1"/>
</dbReference>
<keyword evidence="4" id="KW-1185">Reference proteome</keyword>
<comment type="similarity">
    <text evidence="1">Belongs to the phosphatidylethanolamine-binding protein family.</text>
</comment>
<dbReference type="Pfam" id="PF01161">
    <property type="entry name" value="PBP"/>
    <property type="match status" value="1"/>
</dbReference>
<dbReference type="CDD" id="cd00866">
    <property type="entry name" value="PEBP_euk"/>
    <property type="match status" value="1"/>
</dbReference>
<dbReference type="PROSITE" id="PS01220">
    <property type="entry name" value="PBP"/>
    <property type="match status" value="1"/>
</dbReference>
<evidence type="ECO:0000313" key="2">
    <source>
        <dbReference type="EMBL" id="OWM75632.1"/>
    </source>
</evidence>
<dbReference type="Gene3D" id="3.90.280.10">
    <property type="entry name" value="PEBP-like"/>
    <property type="match status" value="1"/>
</dbReference>
<evidence type="ECO:0000256" key="1">
    <source>
        <dbReference type="ARBA" id="ARBA00007091"/>
    </source>
</evidence>
<reference evidence="3" key="1">
    <citation type="journal article" date="2017" name="Plant J.">
        <title>The pomegranate (Punica granatum L.) genome and the genomics of punicalagin biosynthesis.</title>
        <authorList>
            <person name="Qin G."/>
            <person name="Xu C."/>
            <person name="Ming R."/>
            <person name="Tang H."/>
            <person name="Guyot R."/>
            <person name="Kramer E.M."/>
            <person name="Hu Y."/>
            <person name="Yi X."/>
            <person name="Qi Y."/>
            <person name="Xu X."/>
            <person name="Gao Z."/>
            <person name="Pan H."/>
            <person name="Jian J."/>
            <person name="Tian Y."/>
            <person name="Yue Z."/>
            <person name="Xu Y."/>
        </authorList>
    </citation>
    <scope>NUCLEOTIDE SEQUENCE [LARGE SCALE GENOMIC DNA]</scope>
    <source>
        <strain evidence="3">cv. Dabenzi</strain>
    </source>
</reference>
<dbReference type="InterPro" id="IPR035810">
    <property type="entry name" value="PEBP_euk"/>
</dbReference>